<evidence type="ECO:0000313" key="1">
    <source>
        <dbReference type="EMBL" id="CAG8520801.1"/>
    </source>
</evidence>
<evidence type="ECO:0000313" key="2">
    <source>
        <dbReference type="Proteomes" id="UP000789860"/>
    </source>
</evidence>
<gene>
    <name evidence="1" type="ORF">SCALOS_LOCUS4061</name>
</gene>
<feature type="non-terminal residue" evidence="1">
    <location>
        <position position="62"/>
    </location>
</feature>
<sequence length="62" mass="6847">MSIETTNTEESPSLKLIEVEMTSVETQCKTKAITTTRNVAKSIEGIKTTQEDVLDLTKSLDD</sequence>
<dbReference type="EMBL" id="CAJVPM010005122">
    <property type="protein sequence ID" value="CAG8520801.1"/>
    <property type="molecule type" value="Genomic_DNA"/>
</dbReference>
<name>A0ACA9LC88_9GLOM</name>
<organism evidence="1 2">
    <name type="scientific">Scutellospora calospora</name>
    <dbReference type="NCBI Taxonomy" id="85575"/>
    <lineage>
        <taxon>Eukaryota</taxon>
        <taxon>Fungi</taxon>
        <taxon>Fungi incertae sedis</taxon>
        <taxon>Mucoromycota</taxon>
        <taxon>Glomeromycotina</taxon>
        <taxon>Glomeromycetes</taxon>
        <taxon>Diversisporales</taxon>
        <taxon>Gigasporaceae</taxon>
        <taxon>Scutellospora</taxon>
    </lineage>
</organism>
<accession>A0ACA9LC88</accession>
<reference evidence="1" key="1">
    <citation type="submission" date="2021-06" db="EMBL/GenBank/DDBJ databases">
        <authorList>
            <person name="Kallberg Y."/>
            <person name="Tangrot J."/>
            <person name="Rosling A."/>
        </authorList>
    </citation>
    <scope>NUCLEOTIDE SEQUENCE</scope>
    <source>
        <strain evidence="1">AU212A</strain>
    </source>
</reference>
<keyword evidence="2" id="KW-1185">Reference proteome</keyword>
<dbReference type="Proteomes" id="UP000789860">
    <property type="component" value="Unassembled WGS sequence"/>
</dbReference>
<comment type="caution">
    <text evidence="1">The sequence shown here is derived from an EMBL/GenBank/DDBJ whole genome shotgun (WGS) entry which is preliminary data.</text>
</comment>
<protein>
    <submittedName>
        <fullName evidence="1">9357_t:CDS:1</fullName>
    </submittedName>
</protein>
<proteinExistence type="predicted"/>